<dbReference type="Proteomes" id="UP000199527">
    <property type="component" value="Unassembled WGS sequence"/>
</dbReference>
<proteinExistence type="predicted"/>
<evidence type="ECO:0008006" key="3">
    <source>
        <dbReference type="Google" id="ProtNLM"/>
    </source>
</evidence>
<dbReference type="EMBL" id="FNEM01000014">
    <property type="protein sequence ID" value="SDJ85468.1"/>
    <property type="molecule type" value="Genomic_DNA"/>
</dbReference>
<name>A0A1G8X4B6_9GAMM</name>
<protein>
    <recommendedName>
        <fullName evidence="3">Lipoprotein</fullName>
    </recommendedName>
</protein>
<dbReference type="PROSITE" id="PS51257">
    <property type="entry name" value="PROKAR_LIPOPROTEIN"/>
    <property type="match status" value="1"/>
</dbReference>
<gene>
    <name evidence="1" type="ORF">SAMN04488540_11484</name>
</gene>
<reference evidence="2" key="1">
    <citation type="submission" date="2016-10" db="EMBL/GenBank/DDBJ databases">
        <authorList>
            <person name="Varghese N."/>
            <person name="Submissions S."/>
        </authorList>
    </citation>
    <scope>NUCLEOTIDE SEQUENCE [LARGE SCALE GENOMIC DNA]</scope>
    <source>
        <strain evidence="2">DSM 23317</strain>
    </source>
</reference>
<dbReference type="AlphaFoldDB" id="A0A1G8X4B6"/>
<organism evidence="1 2">
    <name type="scientific">Ferrimonas sediminum</name>
    <dbReference type="NCBI Taxonomy" id="718193"/>
    <lineage>
        <taxon>Bacteria</taxon>
        <taxon>Pseudomonadati</taxon>
        <taxon>Pseudomonadota</taxon>
        <taxon>Gammaproteobacteria</taxon>
        <taxon>Alteromonadales</taxon>
        <taxon>Ferrimonadaceae</taxon>
        <taxon>Ferrimonas</taxon>
    </lineage>
</organism>
<dbReference type="RefSeq" id="WP_090366819.1">
    <property type="nucleotide sequence ID" value="NZ_FNEM01000014.1"/>
</dbReference>
<keyword evidence="2" id="KW-1185">Reference proteome</keyword>
<evidence type="ECO:0000313" key="2">
    <source>
        <dbReference type="Proteomes" id="UP000199527"/>
    </source>
</evidence>
<accession>A0A1G8X4B6</accession>
<dbReference type="OrthoDB" id="6401147at2"/>
<sequence length="116" mass="12209">MVNLGRVGAIIALLIGLGGCTSGLHGSFASHSYGAQPGAVLLGPVQGLSCQTQVLYFIPMDDAPSTQQAIEAAKAQLDHTDYLADLAIDDETLWHIGYARQCIVVRAFAYGRPAAH</sequence>
<evidence type="ECO:0000313" key="1">
    <source>
        <dbReference type="EMBL" id="SDJ85468.1"/>
    </source>
</evidence>